<dbReference type="PROSITE" id="PS51464">
    <property type="entry name" value="SIS"/>
    <property type="match status" value="1"/>
</dbReference>
<dbReference type="RefSeq" id="WP_034832357.1">
    <property type="nucleotide sequence ID" value="NZ_JANX01000030.1"/>
</dbReference>
<sequence length="336" mass="34108">MTDRVSYRDGIALQPKALEASRQAVAAMLERADLAPLQRGTVALVGIGASLYAAEAGAAAMRGQGIRAFALPGTDLYDPAVDAADAYVAISASGRSVEPAQALRIRPQAATFGIAKTAETPLGEVARTMIATASGPDSGPNTTSYVCALQAIGLLADGAGRPSGADWAALPAAAEDVLAAVVGPVVKASALLAGRTAIDCVGSGIAFGTAGYTALLIREAARVAAQGWDTLNFLHGPMEPNDARSGVILFGDGREVTLARDLAGFGIPSVLITTRGDVTDATNLVVIRVPGTGLPGAILQAIPAQLLIADLAEAAGLPVCNFRYRQTDTKLPLKAA</sequence>
<feature type="domain" description="SIS" evidence="6">
    <location>
        <begin position="25"/>
        <end position="165"/>
    </location>
</feature>
<dbReference type="Gene3D" id="3.40.50.10490">
    <property type="entry name" value="Glucose-6-phosphate isomerase like protein, domain 1"/>
    <property type="match status" value="2"/>
</dbReference>
<evidence type="ECO:0000256" key="4">
    <source>
        <dbReference type="ARBA" id="ARBA00022576"/>
    </source>
</evidence>
<dbReference type="Proteomes" id="UP000029995">
    <property type="component" value="Unassembled WGS sequence"/>
</dbReference>
<comment type="caution">
    <text evidence="7">The sequence shown here is derived from an EMBL/GenBank/DDBJ whole genome shotgun (WGS) entry which is preliminary data.</text>
</comment>
<dbReference type="GO" id="GO:0005829">
    <property type="term" value="C:cytosol"/>
    <property type="evidence" value="ECO:0007669"/>
    <property type="project" value="TreeGrafter"/>
</dbReference>
<keyword evidence="4" id="KW-0032">Aminotransferase</keyword>
<dbReference type="InterPro" id="IPR001347">
    <property type="entry name" value="SIS_dom"/>
</dbReference>
<protein>
    <recommendedName>
        <fullName evidence="3">Glutamine--fructose-6-phosphate aminotransferase [isomerizing]</fullName>
        <ecNumber evidence="2">2.6.1.16</ecNumber>
    </recommendedName>
</protein>
<dbReference type="GO" id="GO:0006047">
    <property type="term" value="P:UDP-N-acetylglucosamine metabolic process"/>
    <property type="evidence" value="ECO:0007669"/>
    <property type="project" value="TreeGrafter"/>
</dbReference>
<dbReference type="SUPFAM" id="SSF53697">
    <property type="entry name" value="SIS domain"/>
    <property type="match status" value="1"/>
</dbReference>
<dbReference type="GO" id="GO:0006487">
    <property type="term" value="P:protein N-linked glycosylation"/>
    <property type="evidence" value="ECO:0007669"/>
    <property type="project" value="TreeGrafter"/>
</dbReference>
<gene>
    <name evidence="7" type="ORF">P409_04685</name>
</gene>
<dbReference type="AlphaFoldDB" id="A0A0A0DBZ6"/>
<name>A0A0A0DBZ6_9PROT</name>
<accession>A0A0A0DBZ6</accession>
<dbReference type="EMBL" id="JANX01000030">
    <property type="protein sequence ID" value="KGM35398.1"/>
    <property type="molecule type" value="Genomic_DNA"/>
</dbReference>
<dbReference type="InterPro" id="IPR046348">
    <property type="entry name" value="SIS_dom_sf"/>
</dbReference>
<dbReference type="OrthoDB" id="6622555at2"/>
<evidence type="ECO:0000256" key="5">
    <source>
        <dbReference type="ARBA" id="ARBA00022962"/>
    </source>
</evidence>
<evidence type="ECO:0000256" key="2">
    <source>
        <dbReference type="ARBA" id="ARBA00012916"/>
    </source>
</evidence>
<keyword evidence="7" id="KW-0413">Isomerase</keyword>
<dbReference type="PANTHER" id="PTHR10937:SF0">
    <property type="entry name" value="GLUTAMINE--FRUCTOSE-6-PHOSPHATE TRANSAMINASE (ISOMERIZING)"/>
    <property type="match status" value="1"/>
</dbReference>
<proteinExistence type="predicted"/>
<dbReference type="EC" id="2.6.1.16" evidence="2"/>
<dbReference type="GO" id="GO:0016853">
    <property type="term" value="F:isomerase activity"/>
    <property type="evidence" value="ECO:0007669"/>
    <property type="project" value="UniProtKB-KW"/>
</dbReference>
<reference evidence="7 8" key="1">
    <citation type="submission" date="2014-01" db="EMBL/GenBank/DDBJ databases">
        <title>Genome sequence determination for a cystic fibrosis isolate, Inquilinus limosus.</title>
        <authorList>
            <person name="Pino M."/>
            <person name="Di Conza J."/>
            <person name="Gutkind G."/>
        </authorList>
    </citation>
    <scope>NUCLEOTIDE SEQUENCE [LARGE SCALE GENOMIC DNA]</scope>
    <source>
        <strain evidence="7 8">MP06</strain>
    </source>
</reference>
<dbReference type="GO" id="GO:0006002">
    <property type="term" value="P:fructose 6-phosphate metabolic process"/>
    <property type="evidence" value="ECO:0007669"/>
    <property type="project" value="TreeGrafter"/>
</dbReference>
<keyword evidence="5" id="KW-0315">Glutamine amidotransferase</keyword>
<dbReference type="GO" id="GO:0097367">
    <property type="term" value="F:carbohydrate derivative binding"/>
    <property type="evidence" value="ECO:0007669"/>
    <property type="project" value="InterPro"/>
</dbReference>
<comment type="catalytic activity">
    <reaction evidence="1">
        <text>D-fructose 6-phosphate + L-glutamine = D-glucosamine 6-phosphate + L-glutamate</text>
        <dbReference type="Rhea" id="RHEA:13237"/>
        <dbReference type="ChEBI" id="CHEBI:29985"/>
        <dbReference type="ChEBI" id="CHEBI:58359"/>
        <dbReference type="ChEBI" id="CHEBI:58725"/>
        <dbReference type="ChEBI" id="CHEBI:61527"/>
        <dbReference type="EC" id="2.6.1.16"/>
    </reaction>
</comment>
<evidence type="ECO:0000256" key="1">
    <source>
        <dbReference type="ARBA" id="ARBA00001031"/>
    </source>
</evidence>
<keyword evidence="4" id="KW-0808">Transferase</keyword>
<dbReference type="PANTHER" id="PTHR10937">
    <property type="entry name" value="GLUCOSAMINE--FRUCTOSE-6-PHOSPHATE AMINOTRANSFERASE, ISOMERIZING"/>
    <property type="match status" value="1"/>
</dbReference>
<evidence type="ECO:0000313" key="8">
    <source>
        <dbReference type="Proteomes" id="UP000029995"/>
    </source>
</evidence>
<evidence type="ECO:0000259" key="6">
    <source>
        <dbReference type="PROSITE" id="PS51464"/>
    </source>
</evidence>
<dbReference type="GO" id="GO:0004360">
    <property type="term" value="F:glutamine-fructose-6-phosphate transaminase (isomerizing) activity"/>
    <property type="evidence" value="ECO:0007669"/>
    <property type="project" value="UniProtKB-EC"/>
</dbReference>
<evidence type="ECO:0000256" key="3">
    <source>
        <dbReference type="ARBA" id="ARBA00016090"/>
    </source>
</evidence>
<evidence type="ECO:0000313" key="7">
    <source>
        <dbReference type="EMBL" id="KGM35398.1"/>
    </source>
</evidence>
<organism evidence="7 8">
    <name type="scientific">Inquilinus limosus MP06</name>
    <dbReference type="NCBI Taxonomy" id="1398085"/>
    <lineage>
        <taxon>Bacteria</taxon>
        <taxon>Pseudomonadati</taxon>
        <taxon>Pseudomonadota</taxon>
        <taxon>Alphaproteobacteria</taxon>
        <taxon>Rhodospirillales</taxon>
        <taxon>Rhodospirillaceae</taxon>
        <taxon>Inquilinus</taxon>
    </lineage>
</organism>